<dbReference type="Proteomes" id="UP001056778">
    <property type="component" value="Chromosome 1"/>
</dbReference>
<accession>A0ACB9TYZ3</accession>
<organism evidence="1 2">
    <name type="scientific">Holotrichia oblita</name>
    <name type="common">Chafer beetle</name>
    <dbReference type="NCBI Taxonomy" id="644536"/>
    <lineage>
        <taxon>Eukaryota</taxon>
        <taxon>Metazoa</taxon>
        <taxon>Ecdysozoa</taxon>
        <taxon>Arthropoda</taxon>
        <taxon>Hexapoda</taxon>
        <taxon>Insecta</taxon>
        <taxon>Pterygota</taxon>
        <taxon>Neoptera</taxon>
        <taxon>Endopterygota</taxon>
        <taxon>Coleoptera</taxon>
        <taxon>Polyphaga</taxon>
        <taxon>Scarabaeiformia</taxon>
        <taxon>Scarabaeidae</taxon>
        <taxon>Melolonthinae</taxon>
        <taxon>Holotrichia</taxon>
    </lineage>
</organism>
<name>A0ACB9TYZ3_HOLOL</name>
<protein>
    <submittedName>
        <fullName evidence="1">Uncharacterized protein</fullName>
    </submittedName>
</protein>
<gene>
    <name evidence="1" type="ORF">MML48_1g02888</name>
</gene>
<keyword evidence="2" id="KW-1185">Reference proteome</keyword>
<sequence>MNKKEDSQTKSGQNAKEMRDPENTLSENKKQAVLAKARAKFLSAVRSKKLDKELDKKSKTQSTIDYILKPCPGAPNKHEKNQVITNNQTQHPEPQQNGHTNLKRTASLQKQHSIGSYPIVNGVEEDIPVNGISRSRPATVCVDKVHDEANRQTAALALERPRKKLSFREPEIMGYPIQVNKDTLPRKGGRKAFTPEMKRTFHNNNHNNFNNIRKVPSFDLEDYDLESQAMRIVRTVGQAFEVCHKLSINAPETDHLDYDEQDTLTQDLVSDRLSDVPSEKPKKGKM</sequence>
<proteinExistence type="predicted"/>
<reference evidence="1" key="1">
    <citation type="submission" date="2022-04" db="EMBL/GenBank/DDBJ databases">
        <title>Chromosome-scale genome assembly of Holotrichia oblita Faldermann.</title>
        <authorList>
            <person name="Rongchong L."/>
        </authorList>
    </citation>
    <scope>NUCLEOTIDE SEQUENCE</scope>
    <source>
        <strain evidence="1">81SQS9</strain>
    </source>
</reference>
<evidence type="ECO:0000313" key="1">
    <source>
        <dbReference type="EMBL" id="KAI4471989.1"/>
    </source>
</evidence>
<comment type="caution">
    <text evidence="1">The sequence shown here is derived from an EMBL/GenBank/DDBJ whole genome shotgun (WGS) entry which is preliminary data.</text>
</comment>
<evidence type="ECO:0000313" key="2">
    <source>
        <dbReference type="Proteomes" id="UP001056778"/>
    </source>
</evidence>
<dbReference type="EMBL" id="CM043015">
    <property type="protein sequence ID" value="KAI4471989.1"/>
    <property type="molecule type" value="Genomic_DNA"/>
</dbReference>